<dbReference type="Pfam" id="PF03781">
    <property type="entry name" value="FGE-sulfatase"/>
    <property type="match status" value="1"/>
</dbReference>
<dbReference type="InterPro" id="IPR016187">
    <property type="entry name" value="CTDL_fold"/>
</dbReference>
<evidence type="ECO:0000259" key="2">
    <source>
        <dbReference type="Pfam" id="PF03781"/>
    </source>
</evidence>
<dbReference type="PANTHER" id="PTHR23150:SF19">
    <property type="entry name" value="FORMYLGLYCINE-GENERATING ENZYME"/>
    <property type="match status" value="1"/>
</dbReference>
<protein>
    <submittedName>
        <fullName evidence="3">Formylglycine-generating sulfatase enzyme</fullName>
    </submittedName>
</protein>
<reference evidence="3 4" key="1">
    <citation type="submission" date="2019-02" db="EMBL/GenBank/DDBJ databases">
        <title>Deep-cultivation of Planctomycetes and their phenomic and genomic characterization uncovers novel biology.</title>
        <authorList>
            <person name="Wiegand S."/>
            <person name="Jogler M."/>
            <person name="Boedeker C."/>
            <person name="Pinto D."/>
            <person name="Vollmers J."/>
            <person name="Rivas-Marin E."/>
            <person name="Kohn T."/>
            <person name="Peeters S.H."/>
            <person name="Heuer A."/>
            <person name="Rast P."/>
            <person name="Oberbeckmann S."/>
            <person name="Bunk B."/>
            <person name="Jeske O."/>
            <person name="Meyerdierks A."/>
            <person name="Storesund J.E."/>
            <person name="Kallscheuer N."/>
            <person name="Luecker S."/>
            <person name="Lage O.M."/>
            <person name="Pohl T."/>
            <person name="Merkel B.J."/>
            <person name="Hornburger P."/>
            <person name="Mueller R.-W."/>
            <person name="Bruemmer F."/>
            <person name="Labrenz M."/>
            <person name="Spormann A.M."/>
            <person name="Op den Camp H."/>
            <person name="Overmann J."/>
            <person name="Amann R."/>
            <person name="Jetten M.S.M."/>
            <person name="Mascher T."/>
            <person name="Medema M.H."/>
            <person name="Devos D.P."/>
            <person name="Kaster A.-K."/>
            <person name="Ovreas L."/>
            <person name="Rohde M."/>
            <person name="Galperin M.Y."/>
            <person name="Jogler C."/>
        </authorList>
    </citation>
    <scope>NUCLEOTIDE SEQUENCE [LARGE SCALE GENOMIC DNA]</scope>
    <source>
        <strain evidence="3 4">Spa11</strain>
    </source>
</reference>
<organism evidence="3 4">
    <name type="scientific">Botrimarina mediterranea</name>
    <dbReference type="NCBI Taxonomy" id="2528022"/>
    <lineage>
        <taxon>Bacteria</taxon>
        <taxon>Pseudomonadati</taxon>
        <taxon>Planctomycetota</taxon>
        <taxon>Planctomycetia</taxon>
        <taxon>Pirellulales</taxon>
        <taxon>Lacipirellulaceae</taxon>
        <taxon>Botrimarina</taxon>
    </lineage>
</organism>
<dbReference type="RefSeq" id="WP_145113100.1">
    <property type="nucleotide sequence ID" value="NZ_CP036349.1"/>
</dbReference>
<name>A0A518K9V3_9BACT</name>
<keyword evidence="1" id="KW-0732">Signal</keyword>
<accession>A0A518K9V3</accession>
<dbReference type="PANTHER" id="PTHR23150">
    <property type="entry name" value="SULFATASE MODIFYING FACTOR 1, 2"/>
    <property type="match status" value="1"/>
</dbReference>
<dbReference type="InterPro" id="IPR051043">
    <property type="entry name" value="Sulfatase_Mod_Factor_Kinase"/>
</dbReference>
<dbReference type="KEGG" id="bmei:Spa11_27810"/>
<evidence type="ECO:0000256" key="1">
    <source>
        <dbReference type="SAM" id="SignalP"/>
    </source>
</evidence>
<feature type="chain" id="PRO_5022022006" evidence="1">
    <location>
        <begin position="27"/>
        <end position="415"/>
    </location>
</feature>
<evidence type="ECO:0000313" key="4">
    <source>
        <dbReference type="Proteomes" id="UP000316426"/>
    </source>
</evidence>
<dbReference type="AlphaFoldDB" id="A0A518K9V3"/>
<keyword evidence="4" id="KW-1185">Reference proteome</keyword>
<gene>
    <name evidence="3" type="ORF">Spa11_27810</name>
</gene>
<sequence length="415" mass="45313" precursor="true">MPKAAHRLRWILSLATAVLLAGQVRAEVGIVTEAPGDDVQTVKTDRGWMVPYTETIPGTDATFEMVPVPGGFVHQDVGAEGEEPALVEVELPPYWIGKTEVTWAEYRPYMDLNQAYAQIQQLATLEADGDAAAAIQKAPHLAKKLSMKRAVDAATIEVDAVTAPTALYDPSSTYESGEEPELPAVTMTPFAARQYTKWLSSLVGRDYRLPSEAEWFRAAAADDYAEPADLDAVAWYTDNADYVAHPVGEKEPNAWGLYDMLGNAAELVLDGVYAEGREAPSGRRLTWAEAVAWPRKGDGRIAKGGFYDAEADTVTLTARLVTEDSDWKASDPNLPASPWWYTDFPATGVGFRVVRPLDPIPDDIRAKVWDAEEESVARAVTERLREGRGKLGPIGADLPAVLQELGSPEVKKLMK</sequence>
<dbReference type="InterPro" id="IPR042095">
    <property type="entry name" value="SUMF_sf"/>
</dbReference>
<evidence type="ECO:0000313" key="3">
    <source>
        <dbReference type="EMBL" id="QDV74575.1"/>
    </source>
</evidence>
<dbReference type="GO" id="GO:0120147">
    <property type="term" value="F:formylglycine-generating oxidase activity"/>
    <property type="evidence" value="ECO:0007669"/>
    <property type="project" value="TreeGrafter"/>
</dbReference>
<dbReference type="SUPFAM" id="SSF56436">
    <property type="entry name" value="C-type lectin-like"/>
    <property type="match status" value="1"/>
</dbReference>
<feature type="domain" description="Sulfatase-modifying factor enzyme-like" evidence="2">
    <location>
        <begin position="64"/>
        <end position="310"/>
    </location>
</feature>
<proteinExistence type="predicted"/>
<feature type="signal peptide" evidence="1">
    <location>
        <begin position="1"/>
        <end position="26"/>
    </location>
</feature>
<dbReference type="EMBL" id="CP036349">
    <property type="protein sequence ID" value="QDV74575.1"/>
    <property type="molecule type" value="Genomic_DNA"/>
</dbReference>
<dbReference type="Proteomes" id="UP000316426">
    <property type="component" value="Chromosome"/>
</dbReference>
<dbReference type="Gene3D" id="3.90.1580.10">
    <property type="entry name" value="paralog of FGE (formylglycine-generating enzyme)"/>
    <property type="match status" value="1"/>
</dbReference>
<dbReference type="InterPro" id="IPR005532">
    <property type="entry name" value="SUMF_dom"/>
</dbReference>